<evidence type="ECO:0000313" key="2">
    <source>
        <dbReference type="EMBL" id="CAL1152883.1"/>
    </source>
</evidence>
<evidence type="ECO:0000313" key="3">
    <source>
        <dbReference type="Proteomes" id="UP001152797"/>
    </source>
</evidence>
<dbReference type="Proteomes" id="UP001152797">
    <property type="component" value="Unassembled WGS sequence"/>
</dbReference>
<accession>A0A9P1CXH3</accession>
<reference evidence="1" key="1">
    <citation type="submission" date="2022-10" db="EMBL/GenBank/DDBJ databases">
        <authorList>
            <person name="Chen Y."/>
            <person name="Dougan E. K."/>
            <person name="Chan C."/>
            <person name="Rhodes N."/>
            <person name="Thang M."/>
        </authorList>
    </citation>
    <scope>NUCLEOTIDE SEQUENCE</scope>
</reference>
<organism evidence="1">
    <name type="scientific">Cladocopium goreaui</name>
    <dbReference type="NCBI Taxonomy" id="2562237"/>
    <lineage>
        <taxon>Eukaryota</taxon>
        <taxon>Sar</taxon>
        <taxon>Alveolata</taxon>
        <taxon>Dinophyceae</taxon>
        <taxon>Suessiales</taxon>
        <taxon>Symbiodiniaceae</taxon>
        <taxon>Cladocopium</taxon>
    </lineage>
</organism>
<evidence type="ECO:0000313" key="1">
    <source>
        <dbReference type="EMBL" id="CAI3999508.1"/>
    </source>
</evidence>
<protein>
    <submittedName>
        <fullName evidence="1">Uncharacterized protein</fullName>
    </submittedName>
</protein>
<keyword evidence="3" id="KW-1185">Reference proteome</keyword>
<name>A0A9P1CXH3_9DINO</name>
<dbReference type="OrthoDB" id="477203at2759"/>
<dbReference type="EMBL" id="CAMXCT030002644">
    <property type="protein sequence ID" value="CAL4786820.1"/>
    <property type="molecule type" value="Genomic_DNA"/>
</dbReference>
<gene>
    <name evidence="1" type="ORF">C1SCF055_LOCUS25700</name>
</gene>
<dbReference type="EMBL" id="CAMXCT010002644">
    <property type="protein sequence ID" value="CAI3999508.1"/>
    <property type="molecule type" value="Genomic_DNA"/>
</dbReference>
<dbReference type="EMBL" id="CAMXCT020002644">
    <property type="protein sequence ID" value="CAL1152883.1"/>
    <property type="molecule type" value="Genomic_DNA"/>
</dbReference>
<dbReference type="AlphaFoldDB" id="A0A9P1CXH3"/>
<comment type="caution">
    <text evidence="1">The sequence shown here is derived from an EMBL/GenBank/DDBJ whole genome shotgun (WGS) entry which is preliminary data.</text>
</comment>
<proteinExistence type="predicted"/>
<reference evidence="2" key="2">
    <citation type="submission" date="2024-04" db="EMBL/GenBank/DDBJ databases">
        <authorList>
            <person name="Chen Y."/>
            <person name="Shah S."/>
            <person name="Dougan E. K."/>
            <person name="Thang M."/>
            <person name="Chan C."/>
        </authorList>
    </citation>
    <scope>NUCLEOTIDE SEQUENCE [LARGE SCALE GENOMIC DNA]</scope>
</reference>
<sequence length="212" mass="23989">MLLHEQCRPVTLDADKELLSKGAFLVSREGVSHDELWWSLDFLYDKFKAHGAEKRTLYKWVQFLKQKAEFTEFCNEEFFCQTKQVSLPQNALRENVATTAAILAFLFFSLKESRTPKTVQLIKDWIAPLCGRVCSTLSCSVSIDIEDMPALVLSPAGLIKGIENTLTSRHRTCFLAWQKEWQSMCAAGVLNDELVGEADSAVSLQELVLFAF</sequence>